<evidence type="ECO:0000313" key="5">
    <source>
        <dbReference type="EMBL" id="OEH75694.1"/>
    </source>
</evidence>
<comment type="similarity">
    <text evidence="1">Belongs to the aldehyde dehydrogenase family.</text>
</comment>
<evidence type="ECO:0000256" key="3">
    <source>
        <dbReference type="ARBA" id="ARBA00023027"/>
    </source>
</evidence>
<dbReference type="InterPro" id="IPR015590">
    <property type="entry name" value="Aldehyde_DH_dom"/>
</dbReference>
<proteinExistence type="inferred from homology"/>
<dbReference type="InterPro" id="IPR044638">
    <property type="entry name" value="ALDH7A1-like"/>
</dbReference>
<dbReference type="InterPro" id="IPR016161">
    <property type="entry name" value="Ald_DH/histidinol_DH"/>
</dbReference>
<reference evidence="5 6" key="1">
    <citation type="journal article" date="2016" name="BMC Genomics">
        <title>Comparative genomics reveals Cyclospora cayetanensis possesses coccidia-like metabolism and invasion components but unique surface antigens.</title>
        <authorList>
            <person name="Liu S."/>
            <person name="Wang L."/>
            <person name="Zheng H."/>
            <person name="Xu Z."/>
            <person name="Roellig D.M."/>
            <person name="Li N."/>
            <person name="Frace M.A."/>
            <person name="Tang K."/>
            <person name="Arrowood M.J."/>
            <person name="Moss D.M."/>
            <person name="Zhang L."/>
            <person name="Feng Y."/>
            <person name="Xiao L."/>
        </authorList>
    </citation>
    <scope>NUCLEOTIDE SEQUENCE [LARGE SCALE GENOMIC DNA]</scope>
    <source>
        <strain evidence="5 6">CHN_HEN01</strain>
    </source>
</reference>
<accession>A0A1D3CWX0</accession>
<evidence type="ECO:0000313" key="6">
    <source>
        <dbReference type="Proteomes" id="UP000095192"/>
    </source>
</evidence>
<dbReference type="GO" id="GO:0004029">
    <property type="term" value="F:aldehyde dehydrogenase (NAD+) activity"/>
    <property type="evidence" value="ECO:0007669"/>
    <property type="project" value="InterPro"/>
</dbReference>
<dbReference type="SUPFAM" id="SSF53720">
    <property type="entry name" value="ALDH-like"/>
    <property type="match status" value="1"/>
</dbReference>
<comment type="caution">
    <text evidence="5">The sequence shown here is derived from an EMBL/GenBank/DDBJ whole genome shotgun (WGS) entry which is preliminary data.</text>
</comment>
<dbReference type="PANTHER" id="PTHR43521">
    <property type="entry name" value="ALPHA-AMINOADIPIC SEMIALDEHYDE DEHYDROGENASE"/>
    <property type="match status" value="1"/>
</dbReference>
<keyword evidence="6" id="KW-1185">Reference proteome</keyword>
<dbReference type="AlphaFoldDB" id="A0A1D3CWX0"/>
<dbReference type="InterPro" id="IPR016160">
    <property type="entry name" value="Ald_DH_CS_CYS"/>
</dbReference>
<dbReference type="PANTHER" id="PTHR43521:SF7">
    <property type="entry name" value="DELTA-1-PYRROLINE-5-CARBOXYLATE DEHYDROGENASE 12A1, MITOCHONDRIAL"/>
    <property type="match status" value="1"/>
</dbReference>
<sequence>MLSTDWLGCCACLSPTDSPFGLAAMASDSACAVPRVLLKGLSVLQLGISLLLGRAVGAGMVAVAVVAGGLSVQSLSLRLSTSLWKFHPPAWLPQLRLLTVILLHAQMMGALFAGNKPLVKAEAGQGLPLEQFIRFLHYCGMPLEDMDLISARGPVVSQLLEKSPVRLVQFTGRFGCVLGSCEVAQKLSHLMEGRVRIEDAGFNWKILCGDVRQEDVDYVAWQSDQDAYALSGQKCSAQSLLLIHRNWVSAGFLDRIKALASRRSVDDLTISPLLSHTNEEIQRHIDVVVEWGDGDEDALVALMESISHHLTAAVVSRNPETLNRFLGVSLNGTTYAGIRARAGPFPPLQGEDDSGRSVPILPLSLQPGASLSPHTANGILKRHLRLVKLLCIVGYPCPLLPQLEGKGRSQKFNEFLCLEEPRRHACFKHL</sequence>
<dbReference type="InterPro" id="IPR016163">
    <property type="entry name" value="Ald_DH_C"/>
</dbReference>
<dbReference type="Pfam" id="PF00171">
    <property type="entry name" value="Aldedh"/>
    <property type="match status" value="1"/>
</dbReference>
<organism evidence="5 6">
    <name type="scientific">Cyclospora cayetanensis</name>
    <dbReference type="NCBI Taxonomy" id="88456"/>
    <lineage>
        <taxon>Eukaryota</taxon>
        <taxon>Sar</taxon>
        <taxon>Alveolata</taxon>
        <taxon>Apicomplexa</taxon>
        <taxon>Conoidasida</taxon>
        <taxon>Coccidia</taxon>
        <taxon>Eucoccidiorida</taxon>
        <taxon>Eimeriorina</taxon>
        <taxon>Eimeriidae</taxon>
        <taxon>Cyclospora</taxon>
    </lineage>
</organism>
<dbReference type="EMBL" id="JROU02001660">
    <property type="protein sequence ID" value="OEH75694.1"/>
    <property type="molecule type" value="Genomic_DNA"/>
</dbReference>
<dbReference type="VEuPathDB" id="ToxoDB:LOC34622787"/>
<evidence type="ECO:0000259" key="4">
    <source>
        <dbReference type="Pfam" id="PF00171"/>
    </source>
</evidence>
<dbReference type="InParanoid" id="A0A1D3CWX0"/>
<dbReference type="Gene3D" id="3.40.309.10">
    <property type="entry name" value="Aldehyde Dehydrogenase, Chain A, domain 2"/>
    <property type="match status" value="1"/>
</dbReference>
<dbReference type="InterPro" id="IPR016162">
    <property type="entry name" value="Ald_DH_N"/>
</dbReference>
<dbReference type="Proteomes" id="UP000095192">
    <property type="component" value="Unassembled WGS sequence"/>
</dbReference>
<name>A0A1D3CWX0_9EIME</name>
<keyword evidence="3" id="KW-0520">NAD</keyword>
<evidence type="ECO:0000256" key="1">
    <source>
        <dbReference type="ARBA" id="ARBA00009986"/>
    </source>
</evidence>
<dbReference type="PROSITE" id="PS00070">
    <property type="entry name" value="ALDEHYDE_DEHYDR_CYS"/>
    <property type="match status" value="1"/>
</dbReference>
<gene>
    <name evidence="5" type="ORF">cyc_06673</name>
</gene>
<dbReference type="Gene3D" id="3.40.605.10">
    <property type="entry name" value="Aldehyde Dehydrogenase, Chain A, domain 1"/>
    <property type="match status" value="1"/>
</dbReference>
<feature type="domain" description="Aldehyde dehydrogenase" evidence="4">
    <location>
        <begin position="101"/>
        <end position="277"/>
    </location>
</feature>
<evidence type="ECO:0000256" key="2">
    <source>
        <dbReference type="ARBA" id="ARBA00023002"/>
    </source>
</evidence>
<dbReference type="VEuPathDB" id="ToxoDB:cyc_06673"/>
<protein>
    <submittedName>
        <fullName evidence="5">Aldehyde</fullName>
    </submittedName>
</protein>
<keyword evidence="2" id="KW-0560">Oxidoreductase</keyword>